<evidence type="ECO:0008006" key="6">
    <source>
        <dbReference type="Google" id="ProtNLM"/>
    </source>
</evidence>
<dbReference type="PANTHER" id="PTHR48043">
    <property type="entry name" value="EG:EG0003.4 PROTEIN-RELATED"/>
    <property type="match status" value="1"/>
</dbReference>
<evidence type="ECO:0000256" key="4">
    <source>
        <dbReference type="SAM" id="Phobius"/>
    </source>
</evidence>
<dbReference type="SUPFAM" id="SSF53756">
    <property type="entry name" value="UDP-Glycosyltransferase/glycogen phosphorylase"/>
    <property type="match status" value="1"/>
</dbReference>
<dbReference type="GO" id="GO:0008194">
    <property type="term" value="F:UDP-glycosyltransferase activity"/>
    <property type="evidence" value="ECO:0007669"/>
    <property type="project" value="InterPro"/>
</dbReference>
<name>A0A7S2H643_9STRA</name>
<keyword evidence="4" id="KW-0812">Transmembrane</keyword>
<sequence>MPPLLSVALTPPFMHMNKVRWELELDLFDSQRSIHSESRILVNTAFGLEPAQPLPPLITMTGPLLPLSVDSHYDLPSLIARWLYGKTPIGSPTNAGVVYVALGNMPYLDKMQAQMLVEALSVMSDDTTQFRVLWMAALDQRATLPATLPPNFRAKVLGAVPHLKVLSHESVRAVVSHCGMAGAQEALYLSKPLLCIPFFVDQPDVAARVRALGAGIVLDKNSLRVDVIRESIIDLLLDDKYHKAAAEAAHTLRRAGGLFGAASAVESALDLGTKYLYTRDLEEPWHKAYMVDVLVLYSAGLCLAAVALYMNWLALAALAWLFYQDKGKGGGGGHLGNNKNKPQSGSKEATNQDPKSAQSSPPPPQSEKLESNGGNGVASSDFDGGGGASETSSNNNQCWDGPPSSASAAPGGKRDAEETN</sequence>
<evidence type="ECO:0000313" key="5">
    <source>
        <dbReference type="EMBL" id="CAD9481290.1"/>
    </source>
</evidence>
<reference evidence="5" key="1">
    <citation type="submission" date="2021-01" db="EMBL/GenBank/DDBJ databases">
        <authorList>
            <person name="Corre E."/>
            <person name="Pelletier E."/>
            <person name="Niang G."/>
            <person name="Scheremetjew M."/>
            <person name="Finn R."/>
            <person name="Kale V."/>
            <person name="Holt S."/>
            <person name="Cochrane G."/>
            <person name="Meng A."/>
            <person name="Brown T."/>
            <person name="Cohen L."/>
        </authorList>
    </citation>
    <scope>NUCLEOTIDE SEQUENCE</scope>
    <source>
        <strain evidence="5">CCMP1381</strain>
    </source>
</reference>
<feature type="transmembrane region" description="Helical" evidence="4">
    <location>
        <begin position="294"/>
        <end position="323"/>
    </location>
</feature>
<feature type="region of interest" description="Disordered" evidence="3">
    <location>
        <begin position="331"/>
        <end position="420"/>
    </location>
</feature>
<feature type="compositionally biased region" description="Polar residues" evidence="3">
    <location>
        <begin position="342"/>
        <end position="353"/>
    </location>
</feature>
<dbReference type="InterPro" id="IPR002213">
    <property type="entry name" value="UDP_glucos_trans"/>
</dbReference>
<evidence type="ECO:0000256" key="3">
    <source>
        <dbReference type="SAM" id="MobiDB-lite"/>
    </source>
</evidence>
<gene>
    <name evidence="5" type="ORF">DSPE1174_LOCUS29932</name>
</gene>
<evidence type="ECO:0000256" key="2">
    <source>
        <dbReference type="ARBA" id="ARBA00022679"/>
    </source>
</evidence>
<evidence type="ECO:0000256" key="1">
    <source>
        <dbReference type="ARBA" id="ARBA00022676"/>
    </source>
</evidence>
<dbReference type="Pfam" id="PF00201">
    <property type="entry name" value="UDPGT"/>
    <property type="match status" value="1"/>
</dbReference>
<feature type="compositionally biased region" description="Low complexity" evidence="3">
    <location>
        <begin position="401"/>
        <end position="411"/>
    </location>
</feature>
<dbReference type="CDD" id="cd03784">
    <property type="entry name" value="GT1_Gtf-like"/>
    <property type="match status" value="1"/>
</dbReference>
<dbReference type="Gene3D" id="3.40.50.2000">
    <property type="entry name" value="Glycogen Phosphorylase B"/>
    <property type="match status" value="1"/>
</dbReference>
<dbReference type="InterPro" id="IPR050271">
    <property type="entry name" value="UDP-glycosyltransferase"/>
</dbReference>
<protein>
    <recommendedName>
        <fullName evidence="6">Glucuronosyltransferase</fullName>
    </recommendedName>
</protein>
<organism evidence="5">
    <name type="scientific">Octactis speculum</name>
    <dbReference type="NCBI Taxonomy" id="3111310"/>
    <lineage>
        <taxon>Eukaryota</taxon>
        <taxon>Sar</taxon>
        <taxon>Stramenopiles</taxon>
        <taxon>Ochrophyta</taxon>
        <taxon>Dictyochophyceae</taxon>
        <taxon>Dictyochales</taxon>
        <taxon>Dictyochaceae</taxon>
        <taxon>Octactis</taxon>
    </lineage>
</organism>
<accession>A0A7S2H643</accession>
<keyword evidence="1" id="KW-0328">Glycosyltransferase</keyword>
<keyword evidence="4" id="KW-1133">Transmembrane helix</keyword>
<dbReference type="PANTHER" id="PTHR48043:SF145">
    <property type="entry name" value="FI06409P-RELATED"/>
    <property type="match status" value="1"/>
</dbReference>
<proteinExistence type="predicted"/>
<dbReference type="EMBL" id="HBGS01057380">
    <property type="protein sequence ID" value="CAD9481290.1"/>
    <property type="molecule type" value="Transcribed_RNA"/>
</dbReference>
<keyword evidence="4" id="KW-0472">Membrane</keyword>
<dbReference type="AlphaFoldDB" id="A0A7S2H643"/>
<keyword evidence="2" id="KW-0808">Transferase</keyword>
<feature type="compositionally biased region" description="Polar residues" evidence="3">
    <location>
        <begin position="389"/>
        <end position="398"/>
    </location>
</feature>